<feature type="domain" description="UBC core" evidence="3">
    <location>
        <begin position="277"/>
        <end position="421"/>
    </location>
</feature>
<organism evidence="4 5">
    <name type="scientific">Quillaja saponaria</name>
    <name type="common">Soap bark tree</name>
    <dbReference type="NCBI Taxonomy" id="32244"/>
    <lineage>
        <taxon>Eukaryota</taxon>
        <taxon>Viridiplantae</taxon>
        <taxon>Streptophyta</taxon>
        <taxon>Embryophyta</taxon>
        <taxon>Tracheophyta</taxon>
        <taxon>Spermatophyta</taxon>
        <taxon>Magnoliopsida</taxon>
        <taxon>eudicotyledons</taxon>
        <taxon>Gunneridae</taxon>
        <taxon>Pentapetalae</taxon>
        <taxon>rosids</taxon>
        <taxon>fabids</taxon>
        <taxon>Fabales</taxon>
        <taxon>Quillajaceae</taxon>
        <taxon>Quillaja</taxon>
    </lineage>
</organism>
<name>A0AAD7KW95_QUISA</name>
<keyword evidence="1" id="KW-0808">Transferase</keyword>
<dbReference type="AlphaFoldDB" id="A0AAD7KW95"/>
<dbReference type="InterPro" id="IPR016135">
    <property type="entry name" value="UBQ-conjugating_enzyme/RWD"/>
</dbReference>
<evidence type="ECO:0000259" key="3">
    <source>
        <dbReference type="PROSITE" id="PS50127"/>
    </source>
</evidence>
<dbReference type="SUPFAM" id="SSF54495">
    <property type="entry name" value="UBC-like"/>
    <property type="match status" value="1"/>
</dbReference>
<dbReference type="Pfam" id="PF23044">
    <property type="entry name" value="SH3-C_UBE2O"/>
    <property type="match status" value="1"/>
</dbReference>
<sequence length="421" mass="47227">MLMNFGLSSLFWKRGASDDLLKSSCRRWGVVRSMDAKEQTVKVQWETIPITKADNLAEDSKEETVSSYELVEHPGFSYCFGDIVCRATQKQYGHQADTDQAKSKAGLNVDVSLKGKSFTNAQNEFRNKCYLSCIGTITGFMGGSLEVKWATGSTTKVAPYEIFRIDKCEGSTATSVSSEANVVELTEEMTKRENRSSSQKEKASIFQSLAVTSQAGAVSSVHISKDENESGLLIENEILQACDLCNQFKQFDVMADCSDHHFLDTCKGLPLSQVERSWVKKVQQEWSILEKNLPDTIYIRAFEERMNLLRAAIIGAPGTPYHDGLFFFDIFFPPQRCPGYRRHYHFEALVEEHFSRRSQYLLLACKAYLEGAPVGWAFGCGKTEHESEKGTSTGFKIMLAKLLPKLVEAFSAKGIDCRPLY</sequence>
<gene>
    <name evidence="4" type="ORF">O6P43_031840</name>
</gene>
<dbReference type="EMBL" id="JARAOO010000013">
    <property type="protein sequence ID" value="KAJ7946982.1"/>
    <property type="molecule type" value="Genomic_DNA"/>
</dbReference>
<evidence type="ECO:0000256" key="1">
    <source>
        <dbReference type="ARBA" id="ARBA00022679"/>
    </source>
</evidence>
<protein>
    <submittedName>
        <fullName evidence="4">Ubiquitin conjugating enzyme</fullName>
    </submittedName>
</protein>
<dbReference type="PANTHER" id="PTHR46116">
    <property type="entry name" value="(E3-INDEPENDENT) E2 UBIQUITIN-CONJUGATING ENZYME"/>
    <property type="match status" value="1"/>
</dbReference>
<dbReference type="Proteomes" id="UP001163823">
    <property type="component" value="Chromosome 13"/>
</dbReference>
<evidence type="ECO:0000313" key="5">
    <source>
        <dbReference type="Proteomes" id="UP001163823"/>
    </source>
</evidence>
<comment type="caution">
    <text evidence="4">The sequence shown here is derived from an EMBL/GenBank/DDBJ whole genome shotgun (WGS) entry which is preliminary data.</text>
</comment>
<proteinExistence type="predicted"/>
<keyword evidence="5" id="KW-1185">Reference proteome</keyword>
<dbReference type="GO" id="GO:0061631">
    <property type="term" value="F:ubiquitin conjugating enzyme activity"/>
    <property type="evidence" value="ECO:0007669"/>
    <property type="project" value="TreeGrafter"/>
</dbReference>
<dbReference type="InterPro" id="IPR057734">
    <property type="entry name" value="UBE2O-like_SH3-C"/>
</dbReference>
<dbReference type="InterPro" id="IPR000608">
    <property type="entry name" value="UBC"/>
</dbReference>
<evidence type="ECO:0000313" key="4">
    <source>
        <dbReference type="EMBL" id="KAJ7946982.1"/>
    </source>
</evidence>
<dbReference type="KEGG" id="qsa:O6P43_031840"/>
<keyword evidence="2" id="KW-0833">Ubl conjugation pathway</keyword>
<accession>A0AAD7KW95</accession>
<dbReference type="InterPro" id="IPR057733">
    <property type="entry name" value="UBE2O-like_SH3-B"/>
</dbReference>
<dbReference type="PANTHER" id="PTHR46116:SF15">
    <property type="entry name" value="(E3-INDEPENDENT) E2 UBIQUITIN-CONJUGATING ENZYME"/>
    <property type="match status" value="1"/>
</dbReference>
<dbReference type="Pfam" id="PF23043">
    <property type="entry name" value="SH3-B_UBE2O"/>
    <property type="match status" value="1"/>
</dbReference>
<reference evidence="4" key="1">
    <citation type="journal article" date="2023" name="Science">
        <title>Elucidation of the pathway for biosynthesis of saponin adjuvants from the soapbark tree.</title>
        <authorList>
            <person name="Reed J."/>
            <person name="Orme A."/>
            <person name="El-Demerdash A."/>
            <person name="Owen C."/>
            <person name="Martin L.B.B."/>
            <person name="Misra R.C."/>
            <person name="Kikuchi S."/>
            <person name="Rejzek M."/>
            <person name="Martin A.C."/>
            <person name="Harkess A."/>
            <person name="Leebens-Mack J."/>
            <person name="Louveau T."/>
            <person name="Stephenson M.J."/>
            <person name="Osbourn A."/>
        </authorList>
    </citation>
    <scope>NUCLEOTIDE SEQUENCE</scope>
    <source>
        <strain evidence="4">S10</strain>
    </source>
</reference>
<dbReference type="Gene3D" id="3.10.110.10">
    <property type="entry name" value="Ubiquitin Conjugating Enzyme"/>
    <property type="match status" value="1"/>
</dbReference>
<evidence type="ECO:0000256" key="2">
    <source>
        <dbReference type="ARBA" id="ARBA00022786"/>
    </source>
</evidence>
<dbReference type="PROSITE" id="PS50127">
    <property type="entry name" value="UBC_2"/>
    <property type="match status" value="1"/>
</dbReference>